<proteinExistence type="predicted"/>
<dbReference type="InterPro" id="IPR001611">
    <property type="entry name" value="Leu-rich_rpt"/>
</dbReference>
<feature type="region of interest" description="Disordered" evidence="4">
    <location>
        <begin position="1"/>
        <end position="82"/>
    </location>
</feature>
<dbReference type="GO" id="GO:0005930">
    <property type="term" value="C:axoneme"/>
    <property type="evidence" value="ECO:0007669"/>
    <property type="project" value="UniProtKB-SubCell"/>
</dbReference>
<name>A0A835XX11_9CHLO</name>
<comment type="subcellular location">
    <subcellularLocation>
        <location evidence="1">Cytoplasm</location>
        <location evidence="1">Cytoskeleton</location>
        <location evidence="1">Cilium axoneme</location>
    </subcellularLocation>
</comment>
<evidence type="ECO:0000313" key="6">
    <source>
        <dbReference type="Proteomes" id="UP000612055"/>
    </source>
</evidence>
<dbReference type="SMART" id="SM00369">
    <property type="entry name" value="LRR_TYP"/>
    <property type="match status" value="6"/>
</dbReference>
<dbReference type="Proteomes" id="UP000612055">
    <property type="component" value="Unassembled WGS sequence"/>
</dbReference>
<feature type="region of interest" description="Disordered" evidence="4">
    <location>
        <begin position="368"/>
        <end position="402"/>
    </location>
</feature>
<dbReference type="InterPro" id="IPR032675">
    <property type="entry name" value="LRR_dom_sf"/>
</dbReference>
<dbReference type="PANTHER" id="PTHR48051">
    <property type="match status" value="1"/>
</dbReference>
<gene>
    <name evidence="5" type="ORF">HYH03_009922</name>
</gene>
<evidence type="ECO:0000256" key="3">
    <source>
        <dbReference type="ARBA" id="ARBA00022737"/>
    </source>
</evidence>
<keyword evidence="2" id="KW-0433">Leucine-rich repeat</keyword>
<evidence type="ECO:0000256" key="4">
    <source>
        <dbReference type="SAM" id="MobiDB-lite"/>
    </source>
</evidence>
<dbReference type="Gene3D" id="3.80.10.10">
    <property type="entry name" value="Ribonuclease Inhibitor"/>
    <property type="match status" value="2"/>
</dbReference>
<sequence>MPWCPCFPGRAPHADGASTQAKTSQRASGADKRGADKRGSDDHRLSIGSRGSGPTDSAIHSPPSSPPKTSLDLGHHPHGARNGVVSIDTVRSSALFETSHAAVSTTGSVASMGRRHSGRRTSRSSGGPPATVAKQDATLWTLPQGPQQRLNVVDGAIVSPDYIASLSEGVEVDGDLLEKKDRLFRQRHGVKLSLCMVTVHTGQVRHHLRGGDLQCHHHEIWKMLLIRAPHNEGSWLWPIGREPDFEDLSTLDLGMIRCTVFKEGIAWLDLSNTQLTAFPKELAAMASLHRLELFGNRIKVVPDEITALVNLDYLSLNSNQISYVTPKIAEMTKLRWLSLNANELTEVPPMPLCMERLSLHMNRIRCLEGPSTAKPPKPDPPKPTSNDFSSGAGLMTQPEEEEVDVGAIELRPEEADGGPLARLDKLRVLSLFTNRFTYVPPACFAAWTAIDRLSLQRNQLTEVPEEIGLMVNLEHLWLFGNQLTRLPEALGSLPKLSKLWAGYNLLTELPASLGRCSLLTDLYVADNRLRSFPVEHVMAGCRQLVRLQIKNNPDLDTSTWPDELKDVIVT</sequence>
<dbReference type="AlphaFoldDB" id="A0A835XX11"/>
<evidence type="ECO:0000313" key="5">
    <source>
        <dbReference type="EMBL" id="KAG2491761.1"/>
    </source>
</evidence>
<accession>A0A835XX11</accession>
<dbReference type="PANTHER" id="PTHR48051:SF1">
    <property type="entry name" value="RAS SUPPRESSOR PROTEIN 1"/>
    <property type="match status" value="1"/>
</dbReference>
<dbReference type="InterPro" id="IPR050216">
    <property type="entry name" value="LRR_domain-containing"/>
</dbReference>
<dbReference type="InterPro" id="IPR003591">
    <property type="entry name" value="Leu-rich_rpt_typical-subtyp"/>
</dbReference>
<feature type="region of interest" description="Disordered" evidence="4">
    <location>
        <begin position="105"/>
        <end position="132"/>
    </location>
</feature>
<feature type="compositionally biased region" description="Polar residues" evidence="4">
    <location>
        <begin position="17"/>
        <end position="27"/>
    </location>
</feature>
<evidence type="ECO:0000256" key="2">
    <source>
        <dbReference type="ARBA" id="ARBA00022614"/>
    </source>
</evidence>
<dbReference type="OrthoDB" id="28578at2759"/>
<feature type="compositionally biased region" description="Basic residues" evidence="4">
    <location>
        <begin position="113"/>
        <end position="122"/>
    </location>
</feature>
<evidence type="ECO:0000256" key="1">
    <source>
        <dbReference type="ARBA" id="ARBA00004430"/>
    </source>
</evidence>
<reference evidence="5" key="1">
    <citation type="journal article" date="2020" name="bioRxiv">
        <title>Comparative genomics of Chlamydomonas.</title>
        <authorList>
            <person name="Craig R.J."/>
            <person name="Hasan A.R."/>
            <person name="Ness R.W."/>
            <person name="Keightley P.D."/>
        </authorList>
    </citation>
    <scope>NUCLEOTIDE SEQUENCE</scope>
    <source>
        <strain evidence="5">CCAP 11/70</strain>
    </source>
</reference>
<feature type="compositionally biased region" description="Basic and acidic residues" evidence="4">
    <location>
        <begin position="29"/>
        <end position="45"/>
    </location>
</feature>
<dbReference type="Pfam" id="PF13855">
    <property type="entry name" value="LRR_8"/>
    <property type="match status" value="1"/>
</dbReference>
<comment type="caution">
    <text evidence="5">The sequence shown here is derived from an EMBL/GenBank/DDBJ whole genome shotgun (WGS) entry which is preliminary data.</text>
</comment>
<keyword evidence="6" id="KW-1185">Reference proteome</keyword>
<protein>
    <submittedName>
        <fullName evidence="5">Uncharacterized protein</fullName>
    </submittedName>
</protein>
<dbReference type="SUPFAM" id="SSF52058">
    <property type="entry name" value="L domain-like"/>
    <property type="match status" value="1"/>
</dbReference>
<keyword evidence="3" id="KW-0677">Repeat</keyword>
<dbReference type="PROSITE" id="PS51450">
    <property type="entry name" value="LRR"/>
    <property type="match status" value="2"/>
</dbReference>
<organism evidence="5 6">
    <name type="scientific">Edaphochlamys debaryana</name>
    <dbReference type="NCBI Taxonomy" id="47281"/>
    <lineage>
        <taxon>Eukaryota</taxon>
        <taxon>Viridiplantae</taxon>
        <taxon>Chlorophyta</taxon>
        <taxon>core chlorophytes</taxon>
        <taxon>Chlorophyceae</taxon>
        <taxon>CS clade</taxon>
        <taxon>Chlamydomonadales</taxon>
        <taxon>Chlamydomonadales incertae sedis</taxon>
        <taxon>Edaphochlamys</taxon>
    </lineage>
</organism>
<dbReference type="EMBL" id="JAEHOE010000050">
    <property type="protein sequence ID" value="KAG2491761.1"/>
    <property type="molecule type" value="Genomic_DNA"/>
</dbReference>